<protein>
    <recommendedName>
        <fullName evidence="2">DUF3604 domain-containing protein</fullName>
    </recommendedName>
</protein>
<dbReference type="AlphaFoldDB" id="A0A3B1B995"/>
<evidence type="ECO:0000313" key="1">
    <source>
        <dbReference type="EMBL" id="VAX06890.1"/>
    </source>
</evidence>
<reference evidence="1" key="1">
    <citation type="submission" date="2018-06" db="EMBL/GenBank/DDBJ databases">
        <authorList>
            <person name="Zhirakovskaya E."/>
        </authorList>
    </citation>
    <scope>NUCLEOTIDE SEQUENCE</scope>
</reference>
<evidence type="ECO:0008006" key="2">
    <source>
        <dbReference type="Google" id="ProtNLM"/>
    </source>
</evidence>
<name>A0A3B1B995_9ZZZZ</name>
<dbReference type="InterPro" id="IPR022028">
    <property type="entry name" value="DUF3604"/>
</dbReference>
<gene>
    <name evidence="1" type="ORF">MNBD_GAMMA25-1515</name>
</gene>
<proteinExistence type="predicted"/>
<accession>A0A3B1B995</accession>
<dbReference type="Pfam" id="PF12228">
    <property type="entry name" value="DUF3604"/>
    <property type="match status" value="1"/>
</dbReference>
<sequence>MKNKLNGLKNNVSKYTRAPVILCLGLAFSQSIYSAGGGIVTDDSSSLTAKEKVAPYSPYAQRNFPEKPLWGDTHLHTAISFDAGAFGATLLPDDAYRFAKGEEVVSSTGQPVRLSRPLDFLVVADHSDNMGFFPELQSGAPNVMASEKGRRWNKMVNAGGQEGVKAAGEMITAFSQDKFPKELASFPGTRLYRNTWDNIINAAEEANDPGLFTAFIGYEWTSLIKGNNLHRVVIYRDGADRAKLLEPYTATPPLGSTNPVDLWKWMDRYEEKTAGQVLAIAHNGNLSNGLMFPESKAIGKKIDKEYVEMRAKREPLYEVTQIKGDGEAHPYLSKNDEFADYETWDQGNLDLSSLKKNEMLQGEYARSALKTGLRLEKKQGTNPYKFGMIGSTDSHTALATAEEDNFFGKHSGGEPNKARYLHPMAKVGDNEYKGYAPVASGWAAVWAKENTRASIFDAMQRKETYATTGSRIVVRFFGGWTFDKNDANSRLPAKAGYSKGVPMGGDLPIMPKGKSTPTFLVAAMKDSLSGNLDRIQIIKGWMDKKGSLHEKIYNVAWSGKRKLDGKGNLPSVGNTVNISNASWTNTIGAPELIRVWTDPDFDAEERAFYYVRVIEIPTPRWTAYEAKYYKIKMPKEVPMTTTERAYTSPIWYTP</sequence>
<dbReference type="EMBL" id="UOFY01000011">
    <property type="protein sequence ID" value="VAX06890.1"/>
    <property type="molecule type" value="Genomic_DNA"/>
</dbReference>
<organism evidence="1">
    <name type="scientific">hydrothermal vent metagenome</name>
    <dbReference type="NCBI Taxonomy" id="652676"/>
    <lineage>
        <taxon>unclassified sequences</taxon>
        <taxon>metagenomes</taxon>
        <taxon>ecological metagenomes</taxon>
    </lineage>
</organism>
<dbReference type="Gene3D" id="3.20.20.140">
    <property type="entry name" value="Metal-dependent hydrolases"/>
    <property type="match status" value="1"/>
</dbReference>